<evidence type="ECO:0000256" key="1">
    <source>
        <dbReference type="SAM" id="MobiDB-lite"/>
    </source>
</evidence>
<dbReference type="Proteomes" id="UP001286313">
    <property type="component" value="Unassembled WGS sequence"/>
</dbReference>
<keyword evidence="3" id="KW-1185">Reference proteome</keyword>
<dbReference type="EMBL" id="JAWQEG010003379">
    <property type="protein sequence ID" value="KAK3866547.1"/>
    <property type="molecule type" value="Genomic_DNA"/>
</dbReference>
<feature type="region of interest" description="Disordered" evidence="1">
    <location>
        <begin position="67"/>
        <end position="99"/>
    </location>
</feature>
<feature type="compositionally biased region" description="Basic residues" evidence="1">
    <location>
        <begin position="67"/>
        <end position="77"/>
    </location>
</feature>
<evidence type="ECO:0000313" key="3">
    <source>
        <dbReference type="Proteomes" id="UP001286313"/>
    </source>
</evidence>
<name>A0AAE1F3F5_PETCI</name>
<reference evidence="2" key="1">
    <citation type="submission" date="2023-10" db="EMBL/GenBank/DDBJ databases">
        <title>Genome assemblies of two species of porcelain crab, Petrolisthes cinctipes and Petrolisthes manimaculis (Anomura: Porcellanidae).</title>
        <authorList>
            <person name="Angst P."/>
        </authorList>
    </citation>
    <scope>NUCLEOTIDE SEQUENCE</scope>
    <source>
        <strain evidence="2">PB745_01</strain>
        <tissue evidence="2">Gill</tissue>
    </source>
</reference>
<comment type="caution">
    <text evidence="2">The sequence shown here is derived from an EMBL/GenBank/DDBJ whole genome shotgun (WGS) entry which is preliminary data.</text>
</comment>
<gene>
    <name evidence="2" type="ORF">Pcinc_027932</name>
</gene>
<sequence length="99" mass="10967">MSFVDSTTWGDRQRSSTFIIVPFAHSIHPHLAPVFTRSPRGISNGRWGMGDLTGGIALAKLASRWSTVHHHHKKRHSKETEADTSHRSSSNTSSSSSHH</sequence>
<protein>
    <submittedName>
        <fullName evidence="2">Uncharacterized protein</fullName>
    </submittedName>
</protein>
<accession>A0AAE1F3F5</accession>
<organism evidence="2 3">
    <name type="scientific">Petrolisthes cinctipes</name>
    <name type="common">Flat porcelain crab</name>
    <dbReference type="NCBI Taxonomy" id="88211"/>
    <lineage>
        <taxon>Eukaryota</taxon>
        <taxon>Metazoa</taxon>
        <taxon>Ecdysozoa</taxon>
        <taxon>Arthropoda</taxon>
        <taxon>Crustacea</taxon>
        <taxon>Multicrustacea</taxon>
        <taxon>Malacostraca</taxon>
        <taxon>Eumalacostraca</taxon>
        <taxon>Eucarida</taxon>
        <taxon>Decapoda</taxon>
        <taxon>Pleocyemata</taxon>
        <taxon>Anomura</taxon>
        <taxon>Galatheoidea</taxon>
        <taxon>Porcellanidae</taxon>
        <taxon>Petrolisthes</taxon>
    </lineage>
</organism>
<feature type="compositionally biased region" description="Low complexity" evidence="1">
    <location>
        <begin position="87"/>
        <end position="99"/>
    </location>
</feature>
<dbReference type="AlphaFoldDB" id="A0AAE1F3F5"/>
<proteinExistence type="predicted"/>
<evidence type="ECO:0000313" key="2">
    <source>
        <dbReference type="EMBL" id="KAK3866547.1"/>
    </source>
</evidence>